<dbReference type="RefSeq" id="WP_168118171.1">
    <property type="nucleotide sequence ID" value="NZ_BOON01000055.1"/>
</dbReference>
<evidence type="ECO:0000313" key="2">
    <source>
        <dbReference type="EMBL" id="GII25665.1"/>
    </source>
</evidence>
<feature type="domain" description="STAS" evidence="1">
    <location>
        <begin position="3"/>
        <end position="112"/>
    </location>
</feature>
<dbReference type="PROSITE" id="PS50801">
    <property type="entry name" value="STAS"/>
    <property type="match status" value="1"/>
</dbReference>
<name>A0A8J3TQV1_9ACTN</name>
<reference evidence="2" key="1">
    <citation type="submission" date="2021-01" db="EMBL/GenBank/DDBJ databases">
        <title>Whole genome shotgun sequence of Planosporangium mesophilum NBRC 109066.</title>
        <authorList>
            <person name="Komaki H."/>
            <person name="Tamura T."/>
        </authorList>
    </citation>
    <scope>NUCLEOTIDE SEQUENCE</scope>
    <source>
        <strain evidence="2">NBRC 109066</strain>
    </source>
</reference>
<dbReference type="SUPFAM" id="SSF52091">
    <property type="entry name" value="SpoIIaa-like"/>
    <property type="match status" value="1"/>
</dbReference>
<proteinExistence type="predicted"/>
<dbReference type="InterPro" id="IPR002645">
    <property type="entry name" value="STAS_dom"/>
</dbReference>
<sequence length="120" mass="12920">MELRWSTYEVRGITVLALTGRLCASTVLLLEPEVAWLLTRERKALVIDVAEVEACDSAGLAMLDACDRAATLAGIDLRLASPSRSVREALRGRGLLSRLRVFGTVEGATRADAVDLLPAI</sequence>
<dbReference type="AlphaFoldDB" id="A0A8J3TQV1"/>
<gene>
    <name evidence="2" type="ORF">Pme01_52620</name>
</gene>
<comment type="caution">
    <text evidence="2">The sequence shown here is derived from an EMBL/GenBank/DDBJ whole genome shotgun (WGS) entry which is preliminary data.</text>
</comment>
<dbReference type="EMBL" id="BOON01000055">
    <property type="protein sequence ID" value="GII25665.1"/>
    <property type="molecule type" value="Genomic_DNA"/>
</dbReference>
<evidence type="ECO:0000259" key="1">
    <source>
        <dbReference type="PROSITE" id="PS50801"/>
    </source>
</evidence>
<dbReference type="CDD" id="cd07043">
    <property type="entry name" value="STAS_anti-anti-sigma_factors"/>
    <property type="match status" value="1"/>
</dbReference>
<dbReference type="Proteomes" id="UP000599074">
    <property type="component" value="Unassembled WGS sequence"/>
</dbReference>
<evidence type="ECO:0000313" key="3">
    <source>
        <dbReference type="Proteomes" id="UP000599074"/>
    </source>
</evidence>
<accession>A0A8J3TQV1</accession>
<dbReference type="Pfam" id="PF01740">
    <property type="entry name" value="STAS"/>
    <property type="match status" value="1"/>
</dbReference>
<dbReference type="InterPro" id="IPR036513">
    <property type="entry name" value="STAS_dom_sf"/>
</dbReference>
<keyword evidence="3" id="KW-1185">Reference proteome</keyword>
<protein>
    <recommendedName>
        <fullName evidence="1">STAS domain-containing protein</fullName>
    </recommendedName>
</protein>
<organism evidence="2 3">
    <name type="scientific">Planosporangium mesophilum</name>
    <dbReference type="NCBI Taxonomy" id="689768"/>
    <lineage>
        <taxon>Bacteria</taxon>
        <taxon>Bacillati</taxon>
        <taxon>Actinomycetota</taxon>
        <taxon>Actinomycetes</taxon>
        <taxon>Micromonosporales</taxon>
        <taxon>Micromonosporaceae</taxon>
        <taxon>Planosporangium</taxon>
    </lineage>
</organism>
<dbReference type="Gene3D" id="3.30.750.24">
    <property type="entry name" value="STAS domain"/>
    <property type="match status" value="1"/>
</dbReference>